<keyword evidence="1" id="KW-0812">Transmembrane</keyword>
<sequence>MKTLSFKEVQLEELNSVPWNVKIAVAGGVGAASGVAAVLIIT</sequence>
<accession>A0A0G8CEN9</accession>
<name>A0A0G8CEN9_9BACI</name>
<evidence type="ECO:0000256" key="1">
    <source>
        <dbReference type="SAM" id="Phobius"/>
    </source>
</evidence>
<feature type="transmembrane region" description="Helical" evidence="1">
    <location>
        <begin position="20"/>
        <end position="41"/>
    </location>
</feature>
<keyword evidence="1" id="KW-1133">Transmembrane helix</keyword>
<comment type="caution">
    <text evidence="2">The sequence shown here is derived from an EMBL/GenBank/DDBJ whole genome shotgun (WGS) entry which is preliminary data.</text>
</comment>
<dbReference type="PATRIC" id="fig|1396.433.peg.535"/>
<keyword evidence="1" id="KW-0472">Membrane</keyword>
<evidence type="ECO:0000313" key="3">
    <source>
        <dbReference type="Proteomes" id="UP000035350"/>
    </source>
</evidence>
<dbReference type="EMBL" id="LCYN01000009">
    <property type="protein sequence ID" value="KKZ97506.1"/>
    <property type="molecule type" value="Genomic_DNA"/>
</dbReference>
<evidence type="ECO:0000313" key="2">
    <source>
        <dbReference type="EMBL" id="KKZ97506.1"/>
    </source>
</evidence>
<proteinExistence type="predicted"/>
<dbReference type="AlphaFoldDB" id="A0A0G8CEN9"/>
<reference evidence="3" key="2">
    <citation type="submission" date="2015-04" db="EMBL/GenBank/DDBJ databases">
        <title>Draft Genome Sequences of Eight Spore-Forming Food Isolates of Bacillus cereus Genome sequencing.</title>
        <authorList>
            <person name="Krawcyk A.O."/>
            <person name="de Jong A."/>
            <person name="Eijlander R.T."/>
            <person name="Berendsen E.M."/>
            <person name="Holsappel S."/>
            <person name="Wells-Bennik M."/>
            <person name="Kuipers O.P."/>
        </authorList>
    </citation>
    <scope>NUCLEOTIDE SEQUENCE [LARGE SCALE GENOMIC DNA]</scope>
    <source>
        <strain evidence="3">B4147</strain>
    </source>
</reference>
<dbReference type="Proteomes" id="UP000035350">
    <property type="component" value="Unassembled WGS sequence"/>
</dbReference>
<organism evidence="2 3">
    <name type="scientific">Bacillus wiedmannii</name>
    <dbReference type="NCBI Taxonomy" id="1890302"/>
    <lineage>
        <taxon>Bacteria</taxon>
        <taxon>Bacillati</taxon>
        <taxon>Bacillota</taxon>
        <taxon>Bacilli</taxon>
        <taxon>Bacillales</taxon>
        <taxon>Bacillaceae</taxon>
        <taxon>Bacillus</taxon>
        <taxon>Bacillus cereus group</taxon>
    </lineage>
</organism>
<protein>
    <submittedName>
        <fullName evidence="2">Uncharacterized protein</fullName>
    </submittedName>
</protein>
<gene>
    <name evidence="2" type="ORF">B4147_3033</name>
</gene>
<reference evidence="2 3" key="1">
    <citation type="journal article" date="2015" name="Genome Announc.">
        <title>Next-Generation Whole-Genome Sequencing of Eight Strains of Bacillus cereus, Isolated from Food.</title>
        <authorList>
            <person name="Krawczyk A.O."/>
            <person name="de Jong A."/>
            <person name="Eijlander R.T."/>
            <person name="Berendsen E.M."/>
            <person name="Holsappel S."/>
            <person name="Wells-Bennik M.H."/>
            <person name="Kuipers O.P."/>
        </authorList>
    </citation>
    <scope>NUCLEOTIDE SEQUENCE [LARGE SCALE GENOMIC DNA]</scope>
    <source>
        <strain evidence="2 3">B4147</strain>
    </source>
</reference>
<dbReference type="RefSeq" id="WP_277814242.1">
    <property type="nucleotide sequence ID" value="NZ_LCYN01000009.1"/>
</dbReference>